<name>A0AA96VL57_9STRE</name>
<dbReference type="InterPro" id="IPR000847">
    <property type="entry name" value="LysR_HTH_N"/>
</dbReference>
<evidence type="ECO:0000313" key="7">
    <source>
        <dbReference type="Proteomes" id="UP001301526"/>
    </source>
</evidence>
<dbReference type="SUPFAM" id="SSF46785">
    <property type="entry name" value="Winged helix' DNA-binding domain"/>
    <property type="match status" value="1"/>
</dbReference>
<evidence type="ECO:0000256" key="2">
    <source>
        <dbReference type="ARBA" id="ARBA00023015"/>
    </source>
</evidence>
<dbReference type="Gene3D" id="1.10.10.10">
    <property type="entry name" value="Winged helix-like DNA-binding domain superfamily/Winged helix DNA-binding domain"/>
    <property type="match status" value="1"/>
</dbReference>
<dbReference type="PANTHER" id="PTHR30419">
    <property type="entry name" value="HTH-TYPE TRANSCRIPTIONAL REGULATOR YBHD"/>
    <property type="match status" value="1"/>
</dbReference>
<dbReference type="PROSITE" id="PS50931">
    <property type="entry name" value="HTH_LYSR"/>
    <property type="match status" value="1"/>
</dbReference>
<keyword evidence="3" id="KW-0238">DNA-binding</keyword>
<dbReference type="InterPro" id="IPR036388">
    <property type="entry name" value="WH-like_DNA-bd_sf"/>
</dbReference>
<sequence length="317" mass="36484">MDIIQMSYLINIVDSSCNLSLAAKKIHISQSALSQFITHFEASEGIQLFNRKNGRLDGMTEAGRMVYRFATEIVAKYEEMQNVIQKEAAKQQGTIRLGLPSIILRAYFSHLLPKFYVNYPTINIEILEGGGLEIWKKFVHNELNIALLVEPTNLDSKKYEQHLIHKDEYVAFMDKDHPLASKEYLEWSDLQDYPITTFNQNFTSYSNIMQKLKDENIDIQRLHHSSSWDYMVAATAGNDIVSVLPNSVEELIDESQFRVVHFRDALPFNIWLCRPHRKRVGEAENFIYEEILKFHVPTSEEQTGGCNCMSSLNVPVG</sequence>
<keyword evidence="4" id="KW-0804">Transcription</keyword>
<dbReference type="InterPro" id="IPR050950">
    <property type="entry name" value="HTH-type_LysR_regulators"/>
</dbReference>
<dbReference type="Proteomes" id="UP001301526">
    <property type="component" value="Chromosome"/>
</dbReference>
<keyword evidence="2" id="KW-0805">Transcription regulation</keyword>
<dbReference type="EMBL" id="CP118734">
    <property type="protein sequence ID" value="WNY50048.1"/>
    <property type="molecule type" value="Genomic_DNA"/>
</dbReference>
<dbReference type="Pfam" id="PF03466">
    <property type="entry name" value="LysR_substrate"/>
    <property type="match status" value="1"/>
</dbReference>
<comment type="similarity">
    <text evidence="1">Belongs to the LysR transcriptional regulatory family.</text>
</comment>
<accession>A0AA96VL57</accession>
<dbReference type="InterPro" id="IPR036390">
    <property type="entry name" value="WH_DNA-bd_sf"/>
</dbReference>
<organism evidence="6 7">
    <name type="scientific">Streptococcus iners subsp. hyiners</name>
    <dbReference type="NCBI Taxonomy" id="3028083"/>
    <lineage>
        <taxon>Bacteria</taxon>
        <taxon>Bacillati</taxon>
        <taxon>Bacillota</taxon>
        <taxon>Bacilli</taxon>
        <taxon>Lactobacillales</taxon>
        <taxon>Streptococcaceae</taxon>
        <taxon>Streptococcus</taxon>
        <taxon>Streptococcus iners</taxon>
    </lineage>
</organism>
<dbReference type="PANTHER" id="PTHR30419:SF8">
    <property type="entry name" value="NITROGEN ASSIMILATION TRANSCRIPTIONAL ACTIVATOR-RELATED"/>
    <property type="match status" value="1"/>
</dbReference>
<dbReference type="GO" id="GO:0003677">
    <property type="term" value="F:DNA binding"/>
    <property type="evidence" value="ECO:0007669"/>
    <property type="project" value="UniProtKB-KW"/>
</dbReference>
<evidence type="ECO:0000256" key="1">
    <source>
        <dbReference type="ARBA" id="ARBA00009437"/>
    </source>
</evidence>
<gene>
    <name evidence="6" type="ORF">PW220_03440</name>
</gene>
<dbReference type="GO" id="GO:0003700">
    <property type="term" value="F:DNA-binding transcription factor activity"/>
    <property type="evidence" value="ECO:0007669"/>
    <property type="project" value="InterPro"/>
</dbReference>
<dbReference type="Pfam" id="PF00126">
    <property type="entry name" value="HTH_1"/>
    <property type="match status" value="1"/>
</dbReference>
<keyword evidence="7" id="KW-1185">Reference proteome</keyword>
<protein>
    <submittedName>
        <fullName evidence="6">LysR family transcriptional regulator</fullName>
    </submittedName>
</protein>
<dbReference type="SUPFAM" id="SSF53850">
    <property type="entry name" value="Periplasmic binding protein-like II"/>
    <property type="match status" value="1"/>
</dbReference>
<dbReference type="AlphaFoldDB" id="A0AA96VL57"/>
<evidence type="ECO:0000259" key="5">
    <source>
        <dbReference type="PROSITE" id="PS50931"/>
    </source>
</evidence>
<dbReference type="GO" id="GO:0005829">
    <property type="term" value="C:cytosol"/>
    <property type="evidence" value="ECO:0007669"/>
    <property type="project" value="TreeGrafter"/>
</dbReference>
<dbReference type="Gene3D" id="3.40.190.290">
    <property type="match status" value="1"/>
</dbReference>
<dbReference type="CDD" id="cd05466">
    <property type="entry name" value="PBP2_LTTR_substrate"/>
    <property type="match status" value="1"/>
</dbReference>
<dbReference type="InterPro" id="IPR005119">
    <property type="entry name" value="LysR_subst-bd"/>
</dbReference>
<evidence type="ECO:0000256" key="3">
    <source>
        <dbReference type="ARBA" id="ARBA00023125"/>
    </source>
</evidence>
<dbReference type="RefSeq" id="WP_248054801.1">
    <property type="nucleotide sequence ID" value="NZ_CP118734.1"/>
</dbReference>
<feature type="domain" description="HTH lysR-type" evidence="5">
    <location>
        <begin position="1"/>
        <end position="59"/>
    </location>
</feature>
<evidence type="ECO:0000256" key="4">
    <source>
        <dbReference type="ARBA" id="ARBA00023163"/>
    </source>
</evidence>
<reference evidence="6 7" key="1">
    <citation type="submission" date="2023-02" db="EMBL/GenBank/DDBJ databases">
        <title>Streptococcus sp. Genome Sequencing and Assembly.</title>
        <authorList>
            <person name="Shore S.M."/>
            <person name="Nicholson T.L."/>
        </authorList>
    </citation>
    <scope>NUCLEOTIDE SEQUENCE [LARGE SCALE GENOMIC DNA]</scope>
    <source>
        <strain evidence="6 7">29892</strain>
    </source>
</reference>
<evidence type="ECO:0000313" key="6">
    <source>
        <dbReference type="EMBL" id="WNY50048.1"/>
    </source>
</evidence>
<proteinExistence type="inferred from homology"/>